<dbReference type="Gene3D" id="2.60.120.1440">
    <property type="match status" value="1"/>
</dbReference>
<dbReference type="Pfam" id="PF04773">
    <property type="entry name" value="FecR"/>
    <property type="match status" value="1"/>
</dbReference>
<protein>
    <submittedName>
        <fullName evidence="4">Iron dicitrate transport regulator FecR</fullName>
    </submittedName>
</protein>
<feature type="domain" description="FecR protein" evidence="2">
    <location>
        <begin position="124"/>
        <end position="216"/>
    </location>
</feature>
<organism evidence="4 5">
    <name type="scientific">Achromobacter spanius</name>
    <dbReference type="NCBI Taxonomy" id="217203"/>
    <lineage>
        <taxon>Bacteria</taxon>
        <taxon>Pseudomonadati</taxon>
        <taxon>Pseudomonadota</taxon>
        <taxon>Betaproteobacteria</taxon>
        <taxon>Burkholderiales</taxon>
        <taxon>Alcaligenaceae</taxon>
        <taxon>Achromobacter</taxon>
    </lineage>
</organism>
<dbReference type="InterPro" id="IPR006860">
    <property type="entry name" value="FecR"/>
</dbReference>
<dbReference type="Proteomes" id="UP000239477">
    <property type="component" value="Chromosome"/>
</dbReference>
<name>A0A2S0I4Q0_9BURK</name>
<dbReference type="OrthoDB" id="1100567at2"/>
<dbReference type="PIRSF" id="PIRSF018266">
    <property type="entry name" value="FecR"/>
    <property type="match status" value="1"/>
</dbReference>
<gene>
    <name evidence="4" type="ORF">CLM73_07240</name>
</gene>
<keyword evidence="5" id="KW-1185">Reference proteome</keyword>
<evidence type="ECO:0000313" key="4">
    <source>
        <dbReference type="EMBL" id="AVJ26934.1"/>
    </source>
</evidence>
<dbReference type="Pfam" id="PF16220">
    <property type="entry name" value="DUF4880"/>
    <property type="match status" value="1"/>
</dbReference>
<evidence type="ECO:0000313" key="5">
    <source>
        <dbReference type="Proteomes" id="UP000239477"/>
    </source>
</evidence>
<feature type="transmembrane region" description="Helical" evidence="1">
    <location>
        <begin position="91"/>
        <end position="109"/>
    </location>
</feature>
<proteinExistence type="predicted"/>
<keyword evidence="1" id="KW-0812">Transmembrane</keyword>
<dbReference type="InterPro" id="IPR032623">
    <property type="entry name" value="FecR_N"/>
</dbReference>
<sequence length="336" mass="36454">MTALQSAAEPTHQALEQAAEWFALLRSGEATADERRRWQTWLERAQENRTAWGYVERISSQFQPVQSSPGRDAAAKGYCAANSRMARRRQMLFGLAALAGTGLSGLAAWRLTPLPGVVLAWAADHRSATGEVRRIELADGSVVWLGTGSAFDVDYSDGLRRLRLVAGELLIETAADPARPFVVDTPQGRVRALGTRFTVRLDGDETLVAVYKGAVEARTAATGSIRVVQTGEQTRFTNASLAATQSADPAREAWSRGILVTNNTPLADVASELQRYRGGVLRVAPEIANLPVIGSYPATDPDRALAMLEAVLPIRIQRTLPWWISIQPRGGALDSR</sequence>
<evidence type="ECO:0000259" key="2">
    <source>
        <dbReference type="Pfam" id="PF04773"/>
    </source>
</evidence>
<dbReference type="PANTHER" id="PTHR30273:SF2">
    <property type="entry name" value="PROTEIN FECR"/>
    <property type="match status" value="1"/>
</dbReference>
<evidence type="ECO:0000256" key="1">
    <source>
        <dbReference type="SAM" id="Phobius"/>
    </source>
</evidence>
<feature type="domain" description="FecR N-terminal" evidence="3">
    <location>
        <begin position="16"/>
        <end position="57"/>
    </location>
</feature>
<accession>A0A2S0I4Q0</accession>
<dbReference type="EMBL" id="CP023270">
    <property type="protein sequence ID" value="AVJ26934.1"/>
    <property type="molecule type" value="Genomic_DNA"/>
</dbReference>
<dbReference type="GO" id="GO:0016989">
    <property type="term" value="F:sigma factor antagonist activity"/>
    <property type="evidence" value="ECO:0007669"/>
    <property type="project" value="TreeGrafter"/>
</dbReference>
<dbReference type="AlphaFoldDB" id="A0A2S0I4Q0"/>
<dbReference type="InterPro" id="IPR012373">
    <property type="entry name" value="Ferrdict_sens_TM"/>
</dbReference>
<dbReference type="PANTHER" id="PTHR30273">
    <property type="entry name" value="PERIPLASMIC SIGNAL SENSOR AND SIGMA FACTOR ACTIVATOR FECR-RELATED"/>
    <property type="match status" value="1"/>
</dbReference>
<dbReference type="RefSeq" id="WP_105237905.1">
    <property type="nucleotide sequence ID" value="NZ_CP023270.1"/>
</dbReference>
<reference evidence="4 5" key="1">
    <citation type="submission" date="2017-09" db="EMBL/GenBank/DDBJ databases">
        <title>Genomic, metabolic, and phenotypic characteristics of bacterial isolates from the natural microbiome of the model nematode Caenorhabditis elegans.</title>
        <authorList>
            <person name="Zimmermann J."/>
            <person name="Obeng N."/>
            <person name="Yang W."/>
            <person name="Obeng O."/>
            <person name="Kissoyan K."/>
            <person name="Pees B."/>
            <person name="Dirksen P."/>
            <person name="Hoppner M."/>
            <person name="Franke A."/>
            <person name="Rosenstiel P."/>
            <person name="Leippe M."/>
            <person name="Dierking K."/>
            <person name="Kaleta C."/>
            <person name="Schulenburg H."/>
        </authorList>
    </citation>
    <scope>NUCLEOTIDE SEQUENCE [LARGE SCALE GENOMIC DNA]</scope>
    <source>
        <strain evidence="4 5">MYb73</strain>
    </source>
</reference>
<keyword evidence="1" id="KW-1133">Transmembrane helix</keyword>
<keyword evidence="1" id="KW-0472">Membrane</keyword>
<evidence type="ECO:0000259" key="3">
    <source>
        <dbReference type="Pfam" id="PF16220"/>
    </source>
</evidence>